<dbReference type="EMBL" id="SDAM02000133">
    <property type="protein sequence ID" value="KAH6827939.1"/>
    <property type="molecule type" value="Genomic_DNA"/>
</dbReference>
<protein>
    <submittedName>
        <fullName evidence="2">RING/U-box protein</fullName>
    </submittedName>
</protein>
<sequence>MIKEEETVPSQQKHPRTKENEKMVDIKIEKEKQESEEYSTVAVITSVYLASWSGLRWNLVTLSASKGSQPSVYQPFAEELRGYLDPYEDAPCTECIKLHTFTVLVLEVKYRKEIGTVLFVDQLSLFPQMISLFQHPIMEKITICVMVRRLLSP</sequence>
<proteinExistence type="predicted"/>
<feature type="region of interest" description="Disordered" evidence="1">
    <location>
        <begin position="1"/>
        <end position="22"/>
    </location>
</feature>
<name>A0AAD4J692_PERFH</name>
<reference evidence="2 3" key="1">
    <citation type="journal article" date="2021" name="Nat. Commun.">
        <title>Incipient diploidization of the medicinal plant Perilla within 10,000 years.</title>
        <authorList>
            <person name="Zhang Y."/>
            <person name="Shen Q."/>
            <person name="Leng L."/>
            <person name="Zhang D."/>
            <person name="Chen S."/>
            <person name="Shi Y."/>
            <person name="Ning Z."/>
            <person name="Chen S."/>
        </authorList>
    </citation>
    <scope>NUCLEOTIDE SEQUENCE [LARGE SCALE GENOMIC DNA]</scope>
    <source>
        <strain evidence="3">cv. PC099</strain>
    </source>
</reference>
<evidence type="ECO:0000313" key="2">
    <source>
        <dbReference type="EMBL" id="KAH6827939.1"/>
    </source>
</evidence>
<evidence type="ECO:0000313" key="3">
    <source>
        <dbReference type="Proteomes" id="UP001190926"/>
    </source>
</evidence>
<dbReference type="AlphaFoldDB" id="A0AAD4J692"/>
<gene>
    <name evidence="2" type="ORF">C2S53_013407</name>
</gene>
<organism evidence="2 3">
    <name type="scientific">Perilla frutescens var. hirtella</name>
    <name type="common">Perilla citriodora</name>
    <name type="synonym">Perilla setoyensis</name>
    <dbReference type="NCBI Taxonomy" id="608512"/>
    <lineage>
        <taxon>Eukaryota</taxon>
        <taxon>Viridiplantae</taxon>
        <taxon>Streptophyta</taxon>
        <taxon>Embryophyta</taxon>
        <taxon>Tracheophyta</taxon>
        <taxon>Spermatophyta</taxon>
        <taxon>Magnoliopsida</taxon>
        <taxon>eudicotyledons</taxon>
        <taxon>Gunneridae</taxon>
        <taxon>Pentapetalae</taxon>
        <taxon>asterids</taxon>
        <taxon>lamiids</taxon>
        <taxon>Lamiales</taxon>
        <taxon>Lamiaceae</taxon>
        <taxon>Nepetoideae</taxon>
        <taxon>Elsholtzieae</taxon>
        <taxon>Perilla</taxon>
    </lineage>
</organism>
<accession>A0AAD4J692</accession>
<evidence type="ECO:0000256" key="1">
    <source>
        <dbReference type="SAM" id="MobiDB-lite"/>
    </source>
</evidence>
<dbReference type="Proteomes" id="UP001190926">
    <property type="component" value="Unassembled WGS sequence"/>
</dbReference>
<keyword evidence="3" id="KW-1185">Reference proteome</keyword>
<comment type="caution">
    <text evidence="2">The sequence shown here is derived from an EMBL/GenBank/DDBJ whole genome shotgun (WGS) entry which is preliminary data.</text>
</comment>